<proteinExistence type="predicted"/>
<reference evidence="1" key="1">
    <citation type="journal article" date="2014" name="Int. J. Syst. Evol. Microbiol.">
        <title>Complete genome sequence of Corynebacterium casei LMG S-19264T (=DSM 44701T), isolated from a smear-ripened cheese.</title>
        <authorList>
            <consortium name="US DOE Joint Genome Institute (JGI-PGF)"/>
            <person name="Walter F."/>
            <person name="Albersmeier A."/>
            <person name="Kalinowski J."/>
            <person name="Ruckert C."/>
        </authorList>
    </citation>
    <scope>NUCLEOTIDE SEQUENCE</scope>
    <source>
        <strain evidence="1">CGMCC 1.12153</strain>
    </source>
</reference>
<dbReference type="Proteomes" id="UP000660110">
    <property type="component" value="Unassembled WGS sequence"/>
</dbReference>
<gene>
    <name evidence="1" type="ORF">GCM10010954_20120</name>
</gene>
<keyword evidence="2" id="KW-1185">Reference proteome</keyword>
<dbReference type="EMBL" id="BMEL01000002">
    <property type="protein sequence ID" value="GGF21285.1"/>
    <property type="molecule type" value="Genomic_DNA"/>
</dbReference>
<reference evidence="1" key="2">
    <citation type="submission" date="2020-09" db="EMBL/GenBank/DDBJ databases">
        <authorList>
            <person name="Sun Q."/>
            <person name="Zhou Y."/>
        </authorList>
    </citation>
    <scope>NUCLEOTIDE SEQUENCE</scope>
    <source>
        <strain evidence="1">CGMCC 1.12153</strain>
    </source>
</reference>
<comment type="caution">
    <text evidence="1">The sequence shown here is derived from an EMBL/GenBank/DDBJ whole genome shotgun (WGS) entry which is preliminary data.</text>
</comment>
<protein>
    <submittedName>
        <fullName evidence="1">Uncharacterized protein</fullName>
    </submittedName>
</protein>
<accession>A0A917B3K4</accession>
<evidence type="ECO:0000313" key="2">
    <source>
        <dbReference type="Proteomes" id="UP000660110"/>
    </source>
</evidence>
<name>A0A917B3K4_HALAA</name>
<evidence type="ECO:0000313" key="1">
    <source>
        <dbReference type="EMBL" id="GGF21285.1"/>
    </source>
</evidence>
<dbReference type="AlphaFoldDB" id="A0A917B3K4"/>
<sequence>MENKWIAILSHFHYINSNTIEYLVLRGRVKIPAGGNERNELCVPSPRRGSSSYAFPPDLVHNPKPTVRVWMGEGMKNARGTAEILQLYPLLGAALCILKNVK</sequence>
<organism evidence="1 2">
    <name type="scientific">Halobacillus andaensis</name>
    <dbReference type="NCBI Taxonomy" id="1176239"/>
    <lineage>
        <taxon>Bacteria</taxon>
        <taxon>Bacillati</taxon>
        <taxon>Bacillota</taxon>
        <taxon>Bacilli</taxon>
        <taxon>Bacillales</taxon>
        <taxon>Bacillaceae</taxon>
        <taxon>Halobacillus</taxon>
    </lineage>
</organism>